<reference evidence="7" key="1">
    <citation type="submission" date="2021-08" db="EMBL/GenBank/DDBJ databases">
        <authorList>
            <person name="Misof B."/>
            <person name="Oliver O."/>
            <person name="Podsiadlowski L."/>
            <person name="Donath A."/>
            <person name="Peters R."/>
            <person name="Mayer C."/>
            <person name="Rust J."/>
            <person name="Gunkel S."/>
            <person name="Lesny P."/>
            <person name="Martin S."/>
            <person name="Oeyen J.P."/>
            <person name="Petersen M."/>
            <person name="Panagiotis P."/>
            <person name="Wilbrandt J."/>
            <person name="Tanja T."/>
        </authorList>
    </citation>
    <scope>NUCLEOTIDE SEQUENCE</scope>
    <source>
        <strain evidence="7">GBR_01_08_01A</strain>
        <tissue evidence="7">Thorax + abdomen</tissue>
    </source>
</reference>
<keyword evidence="3" id="KW-0456">Lyase</keyword>
<evidence type="ECO:0000256" key="2">
    <source>
        <dbReference type="ARBA" id="ARBA00022801"/>
    </source>
</evidence>
<evidence type="ECO:0000313" key="7">
    <source>
        <dbReference type="EMBL" id="KAK2577314.1"/>
    </source>
</evidence>
<comment type="caution">
    <text evidence="7">The sequence shown here is derived from an EMBL/GenBank/DDBJ whole genome shotgun (WGS) entry which is preliminary data.</text>
</comment>
<keyword evidence="2 6" id="KW-0378">Hydrolase</keyword>
<dbReference type="Pfam" id="PF09749">
    <property type="entry name" value="HVSL"/>
    <property type="match status" value="1"/>
</dbReference>
<feature type="active site" description="Proton donor/acceptor" evidence="6">
    <location>
        <position position="111"/>
    </location>
</feature>
<evidence type="ECO:0000313" key="8">
    <source>
        <dbReference type="Proteomes" id="UP001258017"/>
    </source>
</evidence>
<dbReference type="PANTHER" id="PTHR13522:SF3">
    <property type="entry name" value="U6 SNRNA PHOSPHODIESTERASE 1"/>
    <property type="match status" value="1"/>
</dbReference>
<evidence type="ECO:0000256" key="4">
    <source>
        <dbReference type="ARBA" id="ARBA00023242"/>
    </source>
</evidence>
<protein>
    <recommendedName>
        <fullName evidence="6">U6 snRNA phosphodiesterase</fullName>
        <ecNumber evidence="6">3.1.4.-</ecNumber>
    </recommendedName>
</protein>
<organism evidence="7 8">
    <name type="scientific">Odynerus spinipes</name>
    <dbReference type="NCBI Taxonomy" id="1348599"/>
    <lineage>
        <taxon>Eukaryota</taxon>
        <taxon>Metazoa</taxon>
        <taxon>Ecdysozoa</taxon>
        <taxon>Arthropoda</taxon>
        <taxon>Hexapoda</taxon>
        <taxon>Insecta</taxon>
        <taxon>Pterygota</taxon>
        <taxon>Neoptera</taxon>
        <taxon>Endopterygota</taxon>
        <taxon>Hymenoptera</taxon>
        <taxon>Apocrita</taxon>
        <taxon>Aculeata</taxon>
        <taxon>Vespoidea</taxon>
        <taxon>Vespidae</taxon>
        <taxon>Eumeninae</taxon>
        <taxon>Odynerus</taxon>
    </lineage>
</organism>
<keyword evidence="1 6" id="KW-0540">Nuclease</keyword>
<proteinExistence type="inferred from homology"/>
<comment type="subcellular location">
    <subcellularLocation>
        <location evidence="6">Nucleus</location>
    </subcellularLocation>
</comment>
<name>A0AAD9RCV8_9HYME</name>
<comment type="function">
    <text evidence="6">Phosphodiesterase responsible for the U6 snRNA 3' end processing. Acts as an exoribonuclease (RNase) responsible for trimming the poly(U) tract of the last nucleotides in the pre-U6 snRNA molecule, leading to the formation of mature U6 snRNA.</text>
</comment>
<evidence type="ECO:0000256" key="1">
    <source>
        <dbReference type="ARBA" id="ARBA00022722"/>
    </source>
</evidence>
<comment type="catalytic activity">
    <reaction evidence="5">
        <text>a 3'-end uridylyl-uridine-RNA = a 3'-end 2',3'-cyclophospho-uridine-RNA + uridine</text>
        <dbReference type="Rhea" id="RHEA:46052"/>
        <dbReference type="Rhea" id="RHEA-COMP:17384"/>
        <dbReference type="Rhea" id="RHEA-COMP:17385"/>
        <dbReference type="ChEBI" id="CHEBI:16704"/>
        <dbReference type="ChEBI" id="CHEBI:85643"/>
        <dbReference type="ChEBI" id="CHEBI:85644"/>
    </reaction>
    <physiologicalReaction direction="left-to-right" evidence="5">
        <dbReference type="Rhea" id="RHEA:46053"/>
    </physiologicalReaction>
</comment>
<dbReference type="Gene3D" id="3.90.1140.10">
    <property type="entry name" value="Cyclic phosphodiesterase"/>
    <property type="match status" value="1"/>
</dbReference>
<dbReference type="AlphaFoldDB" id="A0AAD9RCV8"/>
<dbReference type="InterPro" id="IPR027521">
    <property type="entry name" value="Usb1"/>
</dbReference>
<dbReference type="EC" id="3.1.4.-" evidence="6"/>
<feature type="active site" description="Proton donor/acceptor" evidence="6">
    <location>
        <position position="198"/>
    </location>
</feature>
<dbReference type="EMBL" id="JAIFRP010004357">
    <property type="protein sequence ID" value="KAK2577314.1"/>
    <property type="molecule type" value="Genomic_DNA"/>
</dbReference>
<dbReference type="GO" id="GO:0005634">
    <property type="term" value="C:nucleus"/>
    <property type="evidence" value="ECO:0007669"/>
    <property type="project" value="UniProtKB-SubCell"/>
</dbReference>
<evidence type="ECO:0000256" key="3">
    <source>
        <dbReference type="ARBA" id="ARBA00023239"/>
    </source>
</evidence>
<accession>A0AAD9RCV8</accession>
<dbReference type="GO" id="GO:1990838">
    <property type="term" value="F:poly(U)-specific exoribonuclease activity, producing 3' uridine cyclic phosphate ends"/>
    <property type="evidence" value="ECO:0007669"/>
    <property type="project" value="UniProtKB-UniRule"/>
</dbReference>
<dbReference type="Proteomes" id="UP001258017">
    <property type="component" value="Unassembled WGS sequence"/>
</dbReference>
<reference evidence="7" key="2">
    <citation type="journal article" date="2023" name="Commun. Biol.">
        <title>Intrasexual cuticular hydrocarbon dimorphism in a wasp sheds light on hydrocarbon biosynthesis genes in Hymenoptera.</title>
        <authorList>
            <person name="Moris V.C."/>
            <person name="Podsiadlowski L."/>
            <person name="Martin S."/>
            <person name="Oeyen J.P."/>
            <person name="Donath A."/>
            <person name="Petersen M."/>
            <person name="Wilbrandt J."/>
            <person name="Misof B."/>
            <person name="Liedtke D."/>
            <person name="Thamm M."/>
            <person name="Scheiner R."/>
            <person name="Schmitt T."/>
            <person name="Niehuis O."/>
        </authorList>
    </citation>
    <scope>NUCLEOTIDE SEQUENCE</scope>
    <source>
        <strain evidence="7">GBR_01_08_01A</strain>
    </source>
</reference>
<keyword evidence="4 6" id="KW-0539">Nucleus</keyword>
<dbReference type="HAMAP" id="MF_03040">
    <property type="entry name" value="USB1"/>
    <property type="match status" value="1"/>
</dbReference>
<dbReference type="GO" id="GO:0016829">
    <property type="term" value="F:lyase activity"/>
    <property type="evidence" value="ECO:0007669"/>
    <property type="project" value="UniProtKB-KW"/>
</dbReference>
<gene>
    <name evidence="7" type="ORF">KPH14_003444</name>
</gene>
<sequence length="255" mass="29537">MAGINSLNLISEYYSSSSENESEENKDHKQICESLSIPESIISWKGVPYHEEVVDDPLDHKGKIRTFKHERGNWATLVYINYTASDAMLCWIKSITALLPGESNIFFEQFHISLTRTLILKFHWIDSFVESLKKLCLNINKFSLELSDLKVYCNEERTRTFLGIRCCSNSILNYLISAIDNILGEYQLPPFYEDPSLHVSILWWLGDREDCVNKVIPSIVSSFNKFLADYIEENCVCINELYCKIGNKLYTFKLQ</sequence>
<dbReference type="GO" id="GO:0034477">
    <property type="term" value="P:U6 snRNA 3'-end processing"/>
    <property type="evidence" value="ECO:0007669"/>
    <property type="project" value="UniProtKB-UniRule"/>
</dbReference>
<dbReference type="PANTHER" id="PTHR13522">
    <property type="entry name" value="U6 SNRNA PHOSPHODIESTERASE 1"/>
    <property type="match status" value="1"/>
</dbReference>
<evidence type="ECO:0000256" key="6">
    <source>
        <dbReference type="HAMAP-Rule" id="MF_03040"/>
    </source>
</evidence>
<comment type="similarity">
    <text evidence="6">Belongs to the 2H phosphoesterase superfamily. USB1 family.</text>
</comment>
<evidence type="ECO:0000256" key="5">
    <source>
        <dbReference type="ARBA" id="ARBA00029300"/>
    </source>
</evidence>
<keyword evidence="8" id="KW-1185">Reference proteome</keyword>